<dbReference type="GO" id="GO:0005840">
    <property type="term" value="C:ribosome"/>
    <property type="evidence" value="ECO:0007669"/>
    <property type="project" value="UniProtKB-KW"/>
</dbReference>
<dbReference type="NCBIfam" id="NF000612">
    <property type="entry name" value="PRK00019.1"/>
    <property type="match status" value="1"/>
</dbReference>
<dbReference type="EMBL" id="UINC01004387">
    <property type="protein sequence ID" value="SVA13953.1"/>
    <property type="molecule type" value="Genomic_DNA"/>
</dbReference>
<dbReference type="PRINTS" id="PR01249">
    <property type="entry name" value="RIBOSOMALL31"/>
</dbReference>
<gene>
    <name evidence="3" type="ORF">METZ01_LOCUS66807</name>
</gene>
<evidence type="ECO:0000313" key="3">
    <source>
        <dbReference type="EMBL" id="SVA13953.1"/>
    </source>
</evidence>
<keyword evidence="1" id="KW-0689">Ribosomal protein</keyword>
<dbReference type="SUPFAM" id="SSF143800">
    <property type="entry name" value="L28p-like"/>
    <property type="match status" value="1"/>
</dbReference>
<dbReference type="PANTHER" id="PTHR33280:SF1">
    <property type="entry name" value="LARGE RIBOSOMAL SUBUNIT PROTEIN BL31C"/>
    <property type="match status" value="1"/>
</dbReference>
<dbReference type="InterPro" id="IPR002150">
    <property type="entry name" value="Ribosomal_bL31"/>
</dbReference>
<evidence type="ECO:0000256" key="1">
    <source>
        <dbReference type="ARBA" id="ARBA00022980"/>
    </source>
</evidence>
<evidence type="ECO:0008006" key="4">
    <source>
        <dbReference type="Google" id="ProtNLM"/>
    </source>
</evidence>
<dbReference type="Gene3D" id="4.10.830.30">
    <property type="entry name" value="Ribosomal protein L31"/>
    <property type="match status" value="1"/>
</dbReference>
<dbReference type="GO" id="GO:1990904">
    <property type="term" value="C:ribonucleoprotein complex"/>
    <property type="evidence" value="ECO:0007669"/>
    <property type="project" value="UniProtKB-KW"/>
</dbReference>
<dbReference type="InterPro" id="IPR034704">
    <property type="entry name" value="Ribosomal_bL28/bL31-like_sf"/>
</dbReference>
<accession>A0A381TJ06</accession>
<dbReference type="InterPro" id="IPR042105">
    <property type="entry name" value="Ribosomal_bL31_sf"/>
</dbReference>
<keyword evidence="2" id="KW-0687">Ribonucleoprotein</keyword>
<dbReference type="PANTHER" id="PTHR33280">
    <property type="entry name" value="50S RIBOSOMAL PROTEIN L31, CHLOROPLASTIC"/>
    <property type="match status" value="1"/>
</dbReference>
<dbReference type="GO" id="GO:0006412">
    <property type="term" value="P:translation"/>
    <property type="evidence" value="ECO:0007669"/>
    <property type="project" value="InterPro"/>
</dbReference>
<proteinExistence type="predicted"/>
<reference evidence="3" key="1">
    <citation type="submission" date="2018-05" db="EMBL/GenBank/DDBJ databases">
        <authorList>
            <person name="Lanie J.A."/>
            <person name="Ng W.-L."/>
            <person name="Kazmierczak K.M."/>
            <person name="Andrzejewski T.M."/>
            <person name="Davidsen T.M."/>
            <person name="Wayne K.J."/>
            <person name="Tettelin H."/>
            <person name="Glass J.I."/>
            <person name="Rusch D."/>
            <person name="Podicherti R."/>
            <person name="Tsui H.-C.T."/>
            <person name="Winkler M.E."/>
        </authorList>
    </citation>
    <scope>NUCLEOTIDE SEQUENCE</scope>
</reference>
<dbReference type="AlphaFoldDB" id="A0A381TJ06"/>
<sequence length="68" mass="7661">MKPKIHPEYKMTSFRCACGSTWNALSSKGGELTVEICSNCHPFFTGAGKNLIDTTGRIEKFKRKYSRT</sequence>
<dbReference type="GO" id="GO:0003735">
    <property type="term" value="F:structural constituent of ribosome"/>
    <property type="evidence" value="ECO:0007669"/>
    <property type="project" value="InterPro"/>
</dbReference>
<protein>
    <recommendedName>
        <fullName evidence="4">50S ribosomal protein L31</fullName>
    </recommendedName>
</protein>
<dbReference type="NCBIfam" id="TIGR00105">
    <property type="entry name" value="L31"/>
    <property type="match status" value="1"/>
</dbReference>
<dbReference type="Pfam" id="PF01197">
    <property type="entry name" value="Ribosomal_L31"/>
    <property type="match status" value="1"/>
</dbReference>
<organism evidence="3">
    <name type="scientific">marine metagenome</name>
    <dbReference type="NCBI Taxonomy" id="408172"/>
    <lineage>
        <taxon>unclassified sequences</taxon>
        <taxon>metagenomes</taxon>
        <taxon>ecological metagenomes</taxon>
    </lineage>
</organism>
<name>A0A381TJ06_9ZZZZ</name>
<evidence type="ECO:0000256" key="2">
    <source>
        <dbReference type="ARBA" id="ARBA00023274"/>
    </source>
</evidence>
<dbReference type="PROSITE" id="PS01143">
    <property type="entry name" value="RIBOSOMAL_L31"/>
    <property type="match status" value="1"/>
</dbReference>